<feature type="compositionally biased region" description="Basic and acidic residues" evidence="1">
    <location>
        <begin position="512"/>
        <end position="522"/>
    </location>
</feature>
<sequence>MNGTAAMSATEQNGHNPDDQEPAASPVIDDLIHRARTLLSELEFFHERLRTLRRESHVELAHFRSTIQSEFNMLQRLSDKPDDDATKHVARSSNLPFLETIWSTAKASKDVVSLQKRIYTAPGVKSASQGMRHVETNGKGVERKGVKRGAVAVDAITDLGKTWTKVSHVTNQRLLFDLAKQGWNSGGSDYDDDEKNTARQDGDDDFDVPLLKTAKELTRAARCFRYGELPEVDTILDACRATGAILFLGDEQKVPPPVAFALHAMAPDPLASISDTLNIDCTVLLALVSEFSHAKVSKQPWFHTALQRQVEIEDNENLLPSLLYPAMSSRKLVCTHEAAKRMREIVHTIGTASEKARTAIMMGDDASKSRSVLLAEMQEWSAYDVPSDWQLPILTVDQNEGDCQRNLPPQAKEISDALTPINSSVFLYGWATGQTTVTSNRTILHQIHNALEAFDDLDDEAVWPPIWLCPTARSLVGKEKRGPKKAPPTTFTGGDDGKEGSTTKTAWPLPDSLRREQQRRNGLDMLARRQGLPEVEDRRPKGYRYEEVLAAKDTSLR</sequence>
<dbReference type="PANTHER" id="PTHR13379:SF0">
    <property type="entry name" value="UPF0415 PROTEIN C7ORF25"/>
    <property type="match status" value="1"/>
</dbReference>
<dbReference type="PANTHER" id="PTHR13379">
    <property type="entry name" value="UNCHARACTERIZED DUF1308"/>
    <property type="match status" value="1"/>
</dbReference>
<keyword evidence="4" id="KW-1185">Reference proteome</keyword>
<reference evidence="3 4" key="1">
    <citation type="submission" date="2017-03" db="EMBL/GenBank/DDBJ databases">
        <title>Genomes of endolithic fungi from Antarctica.</title>
        <authorList>
            <person name="Coleine C."/>
            <person name="Masonjones S."/>
            <person name="Stajich J.E."/>
        </authorList>
    </citation>
    <scope>NUCLEOTIDE SEQUENCE [LARGE SCALE GENOMIC DNA]</scope>
    <source>
        <strain evidence="3 4">CCFEE 5184</strain>
    </source>
</reference>
<proteinExistence type="predicted"/>
<dbReference type="InterPro" id="IPR010733">
    <property type="entry name" value="DUF1308"/>
</dbReference>
<protein>
    <recommendedName>
        <fullName evidence="2">DUF1308 domain-containing protein</fullName>
    </recommendedName>
</protein>
<name>A0A4U0X2F7_9PEZI</name>
<feature type="region of interest" description="Disordered" evidence="1">
    <location>
        <begin position="1"/>
        <end position="24"/>
    </location>
</feature>
<evidence type="ECO:0000259" key="2">
    <source>
        <dbReference type="Pfam" id="PF07000"/>
    </source>
</evidence>
<feature type="domain" description="DUF1308" evidence="2">
    <location>
        <begin position="277"/>
        <end position="362"/>
    </location>
</feature>
<organism evidence="3 4">
    <name type="scientific">Friedmanniomyces simplex</name>
    <dbReference type="NCBI Taxonomy" id="329884"/>
    <lineage>
        <taxon>Eukaryota</taxon>
        <taxon>Fungi</taxon>
        <taxon>Dikarya</taxon>
        <taxon>Ascomycota</taxon>
        <taxon>Pezizomycotina</taxon>
        <taxon>Dothideomycetes</taxon>
        <taxon>Dothideomycetidae</taxon>
        <taxon>Mycosphaerellales</taxon>
        <taxon>Teratosphaeriaceae</taxon>
        <taxon>Friedmanniomyces</taxon>
    </lineage>
</organism>
<dbReference type="Pfam" id="PF07000">
    <property type="entry name" value="DUF1308"/>
    <property type="match status" value="1"/>
</dbReference>
<dbReference type="OrthoDB" id="441890at2759"/>
<dbReference type="Proteomes" id="UP000309340">
    <property type="component" value="Unassembled WGS sequence"/>
</dbReference>
<evidence type="ECO:0000313" key="3">
    <source>
        <dbReference type="EMBL" id="TKA68475.1"/>
    </source>
</evidence>
<feature type="compositionally biased region" description="Polar residues" evidence="1">
    <location>
        <begin position="1"/>
        <end position="15"/>
    </location>
</feature>
<accession>A0A4U0X2F7</accession>
<gene>
    <name evidence="3" type="ORF">B0A55_08939</name>
</gene>
<evidence type="ECO:0000256" key="1">
    <source>
        <dbReference type="SAM" id="MobiDB-lite"/>
    </source>
</evidence>
<comment type="caution">
    <text evidence="3">The sequence shown here is derived from an EMBL/GenBank/DDBJ whole genome shotgun (WGS) entry which is preliminary data.</text>
</comment>
<dbReference type="AlphaFoldDB" id="A0A4U0X2F7"/>
<evidence type="ECO:0000313" key="4">
    <source>
        <dbReference type="Proteomes" id="UP000309340"/>
    </source>
</evidence>
<feature type="region of interest" description="Disordered" evidence="1">
    <location>
        <begin position="477"/>
        <end position="541"/>
    </location>
</feature>
<dbReference type="EMBL" id="NAJQ01000505">
    <property type="protein sequence ID" value="TKA68475.1"/>
    <property type="molecule type" value="Genomic_DNA"/>
</dbReference>